<evidence type="ECO:0000256" key="3">
    <source>
        <dbReference type="ARBA" id="ARBA00022857"/>
    </source>
</evidence>
<keyword evidence="12" id="KW-1185">Reference proteome</keyword>
<dbReference type="Pfam" id="PF14748">
    <property type="entry name" value="P5CR_dimer"/>
    <property type="match status" value="1"/>
</dbReference>
<organism evidence="11 12">
    <name type="scientific">Lysinibacillus alkalisoli</name>
    <dbReference type="NCBI Taxonomy" id="1911548"/>
    <lineage>
        <taxon>Bacteria</taxon>
        <taxon>Bacillati</taxon>
        <taxon>Bacillota</taxon>
        <taxon>Bacilli</taxon>
        <taxon>Bacillales</taxon>
        <taxon>Bacillaceae</taxon>
        <taxon>Lysinibacillus</taxon>
    </lineage>
</organism>
<dbReference type="AlphaFoldDB" id="A0A917LJG2"/>
<dbReference type="InterPro" id="IPR028939">
    <property type="entry name" value="P5C_Rdtase_cat_N"/>
</dbReference>
<dbReference type="EC" id="1.5.1.2" evidence="6 7"/>
<dbReference type="InterPro" id="IPR029036">
    <property type="entry name" value="P5CR_dimer"/>
</dbReference>
<dbReference type="FunFam" id="1.10.3730.10:FF:000001">
    <property type="entry name" value="Pyrroline-5-carboxylate reductase"/>
    <property type="match status" value="1"/>
</dbReference>
<evidence type="ECO:0000313" key="11">
    <source>
        <dbReference type="EMBL" id="GGG31749.1"/>
    </source>
</evidence>
<accession>A0A917LJG2</accession>
<proteinExistence type="inferred from homology"/>
<dbReference type="NCBIfam" id="TIGR00112">
    <property type="entry name" value="proC"/>
    <property type="match status" value="1"/>
</dbReference>
<feature type="domain" description="Pyrroline-5-carboxylate reductase catalytic N-terminal" evidence="9">
    <location>
        <begin position="6"/>
        <end position="99"/>
    </location>
</feature>
<evidence type="ECO:0000256" key="5">
    <source>
        <dbReference type="ARBA" id="ARBA00058118"/>
    </source>
</evidence>
<evidence type="ECO:0000256" key="2">
    <source>
        <dbReference type="ARBA" id="ARBA00022650"/>
    </source>
</evidence>
<dbReference type="InterPro" id="IPR036291">
    <property type="entry name" value="NAD(P)-bd_dom_sf"/>
</dbReference>
<dbReference type="PANTHER" id="PTHR11645:SF49">
    <property type="entry name" value="PYRROLINE-5-CARBOXYLATE REDUCTASE 1"/>
    <property type="match status" value="1"/>
</dbReference>
<dbReference type="PIRSF" id="PIRSF000193">
    <property type="entry name" value="Pyrrol-5-carb_rd"/>
    <property type="match status" value="1"/>
</dbReference>
<dbReference type="GO" id="GO:0055129">
    <property type="term" value="P:L-proline biosynthetic process"/>
    <property type="evidence" value="ECO:0007669"/>
    <property type="project" value="UniProtKB-UniRule"/>
</dbReference>
<dbReference type="RefSeq" id="WP_188615690.1">
    <property type="nucleotide sequence ID" value="NZ_BMJT01000011.1"/>
</dbReference>
<comment type="caution">
    <text evidence="11">The sequence shown here is derived from an EMBL/GenBank/DDBJ whole genome shotgun (WGS) entry which is preliminary data.</text>
</comment>
<dbReference type="Gene3D" id="1.10.3730.10">
    <property type="entry name" value="ProC C-terminal domain-like"/>
    <property type="match status" value="1"/>
</dbReference>
<evidence type="ECO:0000259" key="9">
    <source>
        <dbReference type="Pfam" id="PF03807"/>
    </source>
</evidence>
<feature type="domain" description="Pyrroline-5-carboxylate reductase dimerisation" evidence="10">
    <location>
        <begin position="161"/>
        <end position="263"/>
    </location>
</feature>
<dbReference type="GO" id="GO:0005737">
    <property type="term" value="C:cytoplasm"/>
    <property type="evidence" value="ECO:0007669"/>
    <property type="project" value="UniProtKB-SubCell"/>
</dbReference>
<sequence length="270" mass="29542">MKEKNIVFLGAGSIAEAFVKGLIHHDVVTPHRVAMKNHSNHAHLHYLHETYGTSFVEGDQTFQQADIIVLAMKPKDVDCLADIAHLLQPHTMIISILAGVTFEGIEKYVGTRPIARLMPNTSAMLGLSASGAAFNKVVSQEEREQLLTFFRTVGTVEIVDEAHMHAITAIAGSGPAYFYYFVECLEQAGVALGLDAKKGRELIIQSMKGAAAMLEATGEEPSVLRENITSPNGTTFEALEVFRQAQLAQIIQQATEANANRSKTFSELYR</sequence>
<comment type="pathway">
    <text evidence="6">Amino-acid biosynthesis; L-proline biosynthesis; L-proline from L-glutamate 5-semialdehyde: step 1/1.</text>
</comment>
<evidence type="ECO:0000313" key="12">
    <source>
        <dbReference type="Proteomes" id="UP000616608"/>
    </source>
</evidence>
<dbReference type="PANTHER" id="PTHR11645">
    <property type="entry name" value="PYRROLINE-5-CARBOXYLATE REDUCTASE"/>
    <property type="match status" value="1"/>
</dbReference>
<dbReference type="Gene3D" id="3.40.50.720">
    <property type="entry name" value="NAD(P)-binding Rossmann-like Domain"/>
    <property type="match status" value="1"/>
</dbReference>
<reference evidence="11" key="2">
    <citation type="submission" date="2020-09" db="EMBL/GenBank/DDBJ databases">
        <authorList>
            <person name="Sun Q."/>
            <person name="Zhou Y."/>
        </authorList>
    </citation>
    <scope>NUCLEOTIDE SEQUENCE</scope>
    <source>
        <strain evidence="11">CGMCC 1.15760</strain>
    </source>
</reference>
<dbReference type="SUPFAM" id="SSF51735">
    <property type="entry name" value="NAD(P)-binding Rossmann-fold domains"/>
    <property type="match status" value="1"/>
</dbReference>
<gene>
    <name evidence="6 11" type="primary">proC</name>
    <name evidence="11" type="ORF">GCM10007425_28000</name>
</gene>
<protein>
    <recommendedName>
        <fullName evidence="6 7">Pyrroline-5-carboxylate reductase</fullName>
        <shortName evidence="6">P5C reductase</shortName>
        <shortName evidence="6">P5CR</shortName>
        <ecNumber evidence="6 7">1.5.1.2</ecNumber>
    </recommendedName>
    <alternativeName>
        <fullName evidence="6">PCA reductase</fullName>
    </alternativeName>
</protein>
<keyword evidence="3 6" id="KW-0521">NADP</keyword>
<reference evidence="11" key="1">
    <citation type="journal article" date="2014" name="Int. J. Syst. Evol. Microbiol.">
        <title>Complete genome sequence of Corynebacterium casei LMG S-19264T (=DSM 44701T), isolated from a smear-ripened cheese.</title>
        <authorList>
            <consortium name="US DOE Joint Genome Institute (JGI-PGF)"/>
            <person name="Walter F."/>
            <person name="Albersmeier A."/>
            <person name="Kalinowski J."/>
            <person name="Ruckert C."/>
        </authorList>
    </citation>
    <scope>NUCLEOTIDE SEQUENCE</scope>
    <source>
        <strain evidence="11">CGMCC 1.15760</strain>
    </source>
</reference>
<evidence type="ECO:0000256" key="4">
    <source>
        <dbReference type="ARBA" id="ARBA00023002"/>
    </source>
</evidence>
<dbReference type="GO" id="GO:0004735">
    <property type="term" value="F:pyrroline-5-carboxylate reductase activity"/>
    <property type="evidence" value="ECO:0007669"/>
    <property type="project" value="UniProtKB-UniRule"/>
</dbReference>
<comment type="catalytic activity">
    <reaction evidence="6">
        <text>L-proline + NAD(+) = (S)-1-pyrroline-5-carboxylate + NADH + 2 H(+)</text>
        <dbReference type="Rhea" id="RHEA:14105"/>
        <dbReference type="ChEBI" id="CHEBI:15378"/>
        <dbReference type="ChEBI" id="CHEBI:17388"/>
        <dbReference type="ChEBI" id="CHEBI:57540"/>
        <dbReference type="ChEBI" id="CHEBI:57945"/>
        <dbReference type="ChEBI" id="CHEBI:60039"/>
        <dbReference type="EC" id="1.5.1.2"/>
    </reaction>
</comment>
<dbReference type="Pfam" id="PF03807">
    <property type="entry name" value="F420_oxidored"/>
    <property type="match status" value="1"/>
</dbReference>
<dbReference type="SUPFAM" id="SSF48179">
    <property type="entry name" value="6-phosphogluconate dehydrogenase C-terminal domain-like"/>
    <property type="match status" value="1"/>
</dbReference>
<evidence type="ECO:0000256" key="8">
    <source>
        <dbReference type="PIRSR" id="PIRSR000193-1"/>
    </source>
</evidence>
<comment type="function">
    <text evidence="5 6">Catalyzes the reduction of 1-pyrroline-5-carboxylate (PCA) to L-proline.</text>
</comment>
<keyword evidence="6" id="KW-0963">Cytoplasm</keyword>
<comment type="catalytic activity">
    <reaction evidence="6">
        <text>L-proline + NADP(+) = (S)-1-pyrroline-5-carboxylate + NADPH + 2 H(+)</text>
        <dbReference type="Rhea" id="RHEA:14109"/>
        <dbReference type="ChEBI" id="CHEBI:15378"/>
        <dbReference type="ChEBI" id="CHEBI:17388"/>
        <dbReference type="ChEBI" id="CHEBI:57783"/>
        <dbReference type="ChEBI" id="CHEBI:58349"/>
        <dbReference type="ChEBI" id="CHEBI:60039"/>
        <dbReference type="EC" id="1.5.1.2"/>
    </reaction>
</comment>
<dbReference type="InterPro" id="IPR000304">
    <property type="entry name" value="Pyrroline-COOH_reductase"/>
</dbReference>
<comment type="similarity">
    <text evidence="1 6">Belongs to the pyrroline-5-carboxylate reductase family.</text>
</comment>
<dbReference type="Proteomes" id="UP000616608">
    <property type="component" value="Unassembled WGS sequence"/>
</dbReference>
<dbReference type="EMBL" id="BMJT01000011">
    <property type="protein sequence ID" value="GGG31749.1"/>
    <property type="molecule type" value="Genomic_DNA"/>
</dbReference>
<evidence type="ECO:0000256" key="7">
    <source>
        <dbReference type="NCBIfam" id="TIGR00112"/>
    </source>
</evidence>
<dbReference type="InterPro" id="IPR008927">
    <property type="entry name" value="6-PGluconate_DH-like_C_sf"/>
</dbReference>
<comment type="subcellular location">
    <subcellularLocation>
        <location evidence="6">Cytoplasm</location>
    </subcellularLocation>
</comment>
<keyword evidence="2 6" id="KW-0641">Proline biosynthesis</keyword>
<evidence type="ECO:0000256" key="6">
    <source>
        <dbReference type="HAMAP-Rule" id="MF_01925"/>
    </source>
</evidence>
<feature type="binding site" evidence="8">
    <location>
        <begin position="71"/>
        <end position="74"/>
    </location>
    <ligand>
        <name>NADP(+)</name>
        <dbReference type="ChEBI" id="CHEBI:58349"/>
    </ligand>
</feature>
<keyword evidence="6" id="KW-0028">Amino-acid biosynthesis</keyword>
<evidence type="ECO:0000259" key="10">
    <source>
        <dbReference type="Pfam" id="PF14748"/>
    </source>
</evidence>
<name>A0A917LJG2_9BACI</name>
<evidence type="ECO:0000256" key="1">
    <source>
        <dbReference type="ARBA" id="ARBA00005525"/>
    </source>
</evidence>
<dbReference type="HAMAP" id="MF_01925">
    <property type="entry name" value="P5C_reductase"/>
    <property type="match status" value="1"/>
</dbReference>
<keyword evidence="4 6" id="KW-0560">Oxidoreductase</keyword>